<protein>
    <submittedName>
        <fullName evidence="1">Uncharacterized protein</fullName>
    </submittedName>
</protein>
<evidence type="ECO:0000313" key="2">
    <source>
        <dbReference type="Proteomes" id="UP000032000"/>
    </source>
</evidence>
<gene>
    <name evidence="1" type="ORF">STP4a_087</name>
</gene>
<organism evidence="1 2">
    <name type="scientific">Salmonella phage STP4-a</name>
    <dbReference type="NCBI Taxonomy" id="1445860"/>
    <lineage>
        <taxon>Viruses</taxon>
        <taxon>Duplodnaviria</taxon>
        <taxon>Heunggongvirae</taxon>
        <taxon>Uroviricota</taxon>
        <taxon>Caudoviricetes</taxon>
        <taxon>Pantevenvirales</taxon>
        <taxon>Straboviridae</taxon>
        <taxon>Tevenvirinae</taxon>
        <taxon>Gelderlandvirus</taxon>
        <taxon>Gelderlandvirus stp4a</taxon>
    </lineage>
</organism>
<dbReference type="RefSeq" id="YP_009126295.1">
    <property type="nucleotide sequence ID" value="NC_026607.2"/>
</dbReference>
<dbReference type="GeneID" id="23681105"/>
<dbReference type="Proteomes" id="UP000032000">
    <property type="component" value="Segment"/>
</dbReference>
<dbReference type="KEGG" id="vg:23681105"/>
<keyword evidence="2" id="KW-1185">Reference proteome</keyword>
<dbReference type="EMBL" id="KJ000058">
    <property type="protein sequence ID" value="AHJ86942.1"/>
    <property type="molecule type" value="Genomic_DNA"/>
</dbReference>
<evidence type="ECO:0000313" key="1">
    <source>
        <dbReference type="EMBL" id="AHJ86942.1"/>
    </source>
</evidence>
<proteinExistence type="predicted"/>
<accession>A0A0B4L9B4</accession>
<reference evidence="1" key="1">
    <citation type="submission" date="2015-06" db="EMBL/GenBank/DDBJ databases">
        <title>Genomic characterization of STP4-a, a novel T4 virulent phage infecting Salmonella.</title>
        <authorList>
            <person name="Li M."/>
            <person name="Wang J."/>
            <person name="Lin H."/>
            <person name="Han F."/>
        </authorList>
    </citation>
    <scope>NUCLEOTIDE SEQUENCE [LARGE SCALE GENOMIC DNA]</scope>
</reference>
<name>A0A0B4L9B4_9CAUD</name>
<sequence length="116" mass="13222">MINNTTIISSKIEKVWEATISPDDRRTQHYGYYDSYEKARESVAGKSWYGSDGHVSDMSKEALTVIFADGKTLSFIVKNGFDIQRETAKDKEERIKRVREQALAKLTESERDALGL</sequence>